<proteinExistence type="predicted"/>
<dbReference type="Proteomes" id="UP000184386">
    <property type="component" value="Unassembled WGS sequence"/>
</dbReference>
<gene>
    <name evidence="1" type="ORF">SAMN02745136_02348</name>
</gene>
<dbReference type="OrthoDB" id="10018975at2"/>
<reference evidence="1 2" key="1">
    <citation type="submission" date="2016-11" db="EMBL/GenBank/DDBJ databases">
        <authorList>
            <person name="Jaros S."/>
            <person name="Januszkiewicz K."/>
            <person name="Wedrychowicz H."/>
        </authorList>
    </citation>
    <scope>NUCLEOTIDE SEQUENCE [LARGE SCALE GENOMIC DNA]</scope>
    <source>
        <strain evidence="1 2">DSM 15929</strain>
    </source>
</reference>
<dbReference type="RefSeq" id="WP_073276038.1">
    <property type="nucleotide sequence ID" value="NZ_FRAC01000011.1"/>
</dbReference>
<sequence length="59" mass="6890">MENESLTSEKQEDYDILITYVKRETGIADNDTIRYNVPLNLKSYTVTNKVIFCLDNLML</sequence>
<organism evidence="1 2">
    <name type="scientific">Anaerocolumna jejuensis DSM 15929</name>
    <dbReference type="NCBI Taxonomy" id="1121322"/>
    <lineage>
        <taxon>Bacteria</taxon>
        <taxon>Bacillati</taxon>
        <taxon>Bacillota</taxon>
        <taxon>Clostridia</taxon>
        <taxon>Lachnospirales</taxon>
        <taxon>Lachnospiraceae</taxon>
        <taxon>Anaerocolumna</taxon>
    </lineage>
</organism>
<accession>A0A1M6RZM1</accession>
<keyword evidence="2" id="KW-1185">Reference proteome</keyword>
<evidence type="ECO:0000313" key="2">
    <source>
        <dbReference type="Proteomes" id="UP000184386"/>
    </source>
</evidence>
<name>A0A1M6RZM1_9FIRM</name>
<dbReference type="EMBL" id="FRAC01000011">
    <property type="protein sequence ID" value="SHK37767.1"/>
    <property type="molecule type" value="Genomic_DNA"/>
</dbReference>
<dbReference type="STRING" id="1121322.SAMN02745136_02348"/>
<evidence type="ECO:0000313" key="1">
    <source>
        <dbReference type="EMBL" id="SHK37767.1"/>
    </source>
</evidence>
<protein>
    <submittedName>
        <fullName evidence="1">Uncharacterized protein</fullName>
    </submittedName>
</protein>
<dbReference type="AlphaFoldDB" id="A0A1M6RZM1"/>